<proteinExistence type="predicted"/>
<name>A0AAV2FA79_9ROSI</name>
<evidence type="ECO:0000313" key="3">
    <source>
        <dbReference type="Proteomes" id="UP001497516"/>
    </source>
</evidence>
<organism evidence="2 3">
    <name type="scientific">Linum trigynum</name>
    <dbReference type="NCBI Taxonomy" id="586398"/>
    <lineage>
        <taxon>Eukaryota</taxon>
        <taxon>Viridiplantae</taxon>
        <taxon>Streptophyta</taxon>
        <taxon>Embryophyta</taxon>
        <taxon>Tracheophyta</taxon>
        <taxon>Spermatophyta</taxon>
        <taxon>Magnoliopsida</taxon>
        <taxon>eudicotyledons</taxon>
        <taxon>Gunneridae</taxon>
        <taxon>Pentapetalae</taxon>
        <taxon>rosids</taxon>
        <taxon>fabids</taxon>
        <taxon>Malpighiales</taxon>
        <taxon>Linaceae</taxon>
        <taxon>Linum</taxon>
    </lineage>
</organism>
<sequence length="139" mass="15551">MHINVEGRAALNYSPTSHATKASRSLQQHAAKAFTNFTNHAAKASRSLQQHRSYQCKSKEEEEEDGDSVIDKESFNRVFDIAAVRVPSQYCFVLESRIRGHLLNWPRIRNIAKVPGDEVEEEVVTLLGESHSGSGEDSI</sequence>
<dbReference type="AlphaFoldDB" id="A0AAV2FA79"/>
<feature type="compositionally biased region" description="Polar residues" evidence="1">
    <location>
        <begin position="46"/>
        <end position="56"/>
    </location>
</feature>
<dbReference type="EMBL" id="OZ034819">
    <property type="protein sequence ID" value="CAL1394673.1"/>
    <property type="molecule type" value="Genomic_DNA"/>
</dbReference>
<reference evidence="2 3" key="1">
    <citation type="submission" date="2024-04" db="EMBL/GenBank/DDBJ databases">
        <authorList>
            <person name="Fracassetti M."/>
        </authorList>
    </citation>
    <scope>NUCLEOTIDE SEQUENCE [LARGE SCALE GENOMIC DNA]</scope>
</reference>
<dbReference type="Proteomes" id="UP001497516">
    <property type="component" value="Chromosome 6"/>
</dbReference>
<keyword evidence="3" id="KW-1185">Reference proteome</keyword>
<evidence type="ECO:0000313" key="2">
    <source>
        <dbReference type="EMBL" id="CAL1394673.1"/>
    </source>
</evidence>
<gene>
    <name evidence="2" type="ORF">LTRI10_LOCUS35159</name>
</gene>
<accession>A0AAV2FA79</accession>
<protein>
    <submittedName>
        <fullName evidence="2">Uncharacterized protein</fullName>
    </submittedName>
</protein>
<evidence type="ECO:0000256" key="1">
    <source>
        <dbReference type="SAM" id="MobiDB-lite"/>
    </source>
</evidence>
<feature type="region of interest" description="Disordered" evidence="1">
    <location>
        <begin position="45"/>
        <end position="68"/>
    </location>
</feature>